<feature type="non-terminal residue" evidence="2">
    <location>
        <position position="88"/>
    </location>
</feature>
<dbReference type="AlphaFoldDB" id="A0A0B6Z3M5"/>
<evidence type="ECO:0000313" key="2">
    <source>
        <dbReference type="EMBL" id="CEK63168.1"/>
    </source>
</evidence>
<dbReference type="InterPro" id="IPR027951">
    <property type="entry name" value="Nepro_N"/>
</dbReference>
<accession>A0A0B6Z3M5</accession>
<reference evidence="2" key="1">
    <citation type="submission" date="2014-12" db="EMBL/GenBank/DDBJ databases">
        <title>Insight into the proteome of Arion vulgaris.</title>
        <authorList>
            <person name="Aradska J."/>
            <person name="Bulat T."/>
            <person name="Smidak R."/>
            <person name="Sarate P."/>
            <person name="Gangsoo J."/>
            <person name="Sialana F."/>
            <person name="Bilban M."/>
            <person name="Lubec G."/>
        </authorList>
    </citation>
    <scope>NUCLEOTIDE SEQUENCE</scope>
    <source>
        <tissue evidence="2">Skin</tissue>
    </source>
</reference>
<gene>
    <name evidence="2" type="primary">ORF47415</name>
</gene>
<evidence type="ECO:0000259" key="1">
    <source>
        <dbReference type="Pfam" id="PF14780"/>
    </source>
</evidence>
<organism evidence="2">
    <name type="scientific">Arion vulgaris</name>
    <dbReference type="NCBI Taxonomy" id="1028688"/>
    <lineage>
        <taxon>Eukaryota</taxon>
        <taxon>Metazoa</taxon>
        <taxon>Spiralia</taxon>
        <taxon>Lophotrochozoa</taxon>
        <taxon>Mollusca</taxon>
        <taxon>Gastropoda</taxon>
        <taxon>Heterobranchia</taxon>
        <taxon>Euthyneura</taxon>
        <taxon>Panpulmonata</taxon>
        <taxon>Eupulmonata</taxon>
        <taxon>Stylommatophora</taxon>
        <taxon>Helicina</taxon>
        <taxon>Arionoidea</taxon>
        <taxon>Arionidae</taxon>
        <taxon>Arion</taxon>
    </lineage>
</organism>
<sequence>GYTHEFIHTSEPTYCRLKHSMKPALVGKLDILQNVLDVFASTQRQQEKLMSEAKLLKMMIYKRNQQLRKEKSIQLLKRVQTCLKRAST</sequence>
<feature type="non-terminal residue" evidence="2">
    <location>
        <position position="1"/>
    </location>
</feature>
<dbReference type="EMBL" id="HACG01016303">
    <property type="protein sequence ID" value="CEK63168.1"/>
    <property type="molecule type" value="Transcribed_RNA"/>
</dbReference>
<feature type="domain" description="Nucleolus and neural progenitor protein-like N-terminal" evidence="1">
    <location>
        <begin position="12"/>
        <end position="86"/>
    </location>
</feature>
<dbReference type="Pfam" id="PF14780">
    <property type="entry name" value="NEPRO_N"/>
    <property type="match status" value="1"/>
</dbReference>
<proteinExistence type="predicted"/>
<protein>
    <recommendedName>
        <fullName evidence="1">Nucleolus and neural progenitor protein-like N-terminal domain-containing protein</fullName>
    </recommendedName>
</protein>
<name>A0A0B6Z3M5_9EUPU</name>